<dbReference type="Gramene" id="PGSC0003DMT400088835">
    <property type="protein sequence ID" value="PGSC0003DMT400088835"/>
    <property type="gene ID" value="PGSC0003DMG400038406"/>
</dbReference>
<evidence type="ECO:0000313" key="2">
    <source>
        <dbReference type="Proteomes" id="UP000011115"/>
    </source>
</evidence>
<dbReference type="HOGENOM" id="CLU_2042219_0_0_1"/>
<dbReference type="AlphaFoldDB" id="M1DGU1"/>
<dbReference type="PaxDb" id="4113-PGSC0003DMT400088835"/>
<keyword evidence="2" id="KW-1185">Reference proteome</keyword>
<organism evidence="1 2">
    <name type="scientific">Solanum tuberosum</name>
    <name type="common">Potato</name>
    <dbReference type="NCBI Taxonomy" id="4113"/>
    <lineage>
        <taxon>Eukaryota</taxon>
        <taxon>Viridiplantae</taxon>
        <taxon>Streptophyta</taxon>
        <taxon>Embryophyta</taxon>
        <taxon>Tracheophyta</taxon>
        <taxon>Spermatophyta</taxon>
        <taxon>Magnoliopsida</taxon>
        <taxon>eudicotyledons</taxon>
        <taxon>Gunneridae</taxon>
        <taxon>Pentapetalae</taxon>
        <taxon>asterids</taxon>
        <taxon>lamiids</taxon>
        <taxon>Solanales</taxon>
        <taxon>Solanaceae</taxon>
        <taxon>Solanoideae</taxon>
        <taxon>Solaneae</taxon>
        <taxon>Solanum</taxon>
    </lineage>
</organism>
<reference evidence="1" key="2">
    <citation type="submission" date="2015-06" db="UniProtKB">
        <authorList>
            <consortium name="EnsemblPlants"/>
        </authorList>
    </citation>
    <scope>IDENTIFICATION</scope>
    <source>
        <strain evidence="1">DM1-3 516 R44</strain>
    </source>
</reference>
<protein>
    <submittedName>
        <fullName evidence="1">Uncharacterized protein</fullName>
    </submittedName>
</protein>
<dbReference type="InParanoid" id="M1DGU1"/>
<dbReference type="Proteomes" id="UP000011115">
    <property type="component" value="Unassembled WGS sequence"/>
</dbReference>
<proteinExistence type="predicted"/>
<accession>M1DGU1</accession>
<sequence length="121" mass="13563">MSRSGLESRSYFRSGLGVSSRSRSGLDRVGSQGRVSIRVSGLEPLEEPCYYCCGSFSNRQPSLKNYSDDTTLYLMLSRPILYLAMIYEANSLSGSTSLCENDSFKGYDPFLPMMATWFMET</sequence>
<name>M1DGU1_SOLTU</name>
<evidence type="ECO:0000313" key="1">
    <source>
        <dbReference type="EnsemblPlants" id="PGSC0003DMT400088835"/>
    </source>
</evidence>
<reference evidence="2" key="1">
    <citation type="journal article" date="2011" name="Nature">
        <title>Genome sequence and analysis of the tuber crop potato.</title>
        <authorList>
            <consortium name="The Potato Genome Sequencing Consortium"/>
        </authorList>
    </citation>
    <scope>NUCLEOTIDE SEQUENCE [LARGE SCALE GENOMIC DNA]</scope>
    <source>
        <strain evidence="2">cv. DM1-3 516 R44</strain>
    </source>
</reference>
<dbReference type="EnsemblPlants" id="PGSC0003DMT400088835">
    <property type="protein sequence ID" value="PGSC0003DMT400088835"/>
    <property type="gene ID" value="PGSC0003DMG400038406"/>
</dbReference>